<reference evidence="1 2" key="1">
    <citation type="submission" date="2018-04" db="EMBL/GenBank/DDBJ databases">
        <authorList>
            <person name="Vogel A."/>
        </authorList>
    </citation>
    <scope>NUCLEOTIDE SEQUENCE [LARGE SCALE GENOMIC DNA]</scope>
</reference>
<keyword evidence="2" id="KW-1185">Reference proteome</keyword>
<name>A0A484KZR6_9ASTE</name>
<accession>A0A484KZR6</accession>
<sequence>MEFKLIAEDDVYLDIGAQYISTNDTIMRHKPKVARNFVDAKLWKHAAFFKKHEFDVDKKVRDFLNLRNNPDLVLRVMNNTMEVFVTFPIYGAASYMSM</sequence>
<dbReference type="EMBL" id="OOIL02000670">
    <property type="protein sequence ID" value="VFQ68252.1"/>
    <property type="molecule type" value="Genomic_DNA"/>
</dbReference>
<evidence type="ECO:0000313" key="2">
    <source>
        <dbReference type="Proteomes" id="UP000595140"/>
    </source>
</evidence>
<dbReference type="AlphaFoldDB" id="A0A484KZR6"/>
<protein>
    <submittedName>
        <fullName evidence="1">Uncharacterized protein</fullName>
    </submittedName>
</protein>
<proteinExistence type="predicted"/>
<organism evidence="1 2">
    <name type="scientific">Cuscuta campestris</name>
    <dbReference type="NCBI Taxonomy" id="132261"/>
    <lineage>
        <taxon>Eukaryota</taxon>
        <taxon>Viridiplantae</taxon>
        <taxon>Streptophyta</taxon>
        <taxon>Embryophyta</taxon>
        <taxon>Tracheophyta</taxon>
        <taxon>Spermatophyta</taxon>
        <taxon>Magnoliopsida</taxon>
        <taxon>eudicotyledons</taxon>
        <taxon>Gunneridae</taxon>
        <taxon>Pentapetalae</taxon>
        <taxon>asterids</taxon>
        <taxon>lamiids</taxon>
        <taxon>Solanales</taxon>
        <taxon>Convolvulaceae</taxon>
        <taxon>Cuscuteae</taxon>
        <taxon>Cuscuta</taxon>
        <taxon>Cuscuta subgen. Grammica</taxon>
        <taxon>Cuscuta sect. Cleistogrammica</taxon>
    </lineage>
</organism>
<dbReference type="Proteomes" id="UP000595140">
    <property type="component" value="Unassembled WGS sequence"/>
</dbReference>
<evidence type="ECO:0000313" key="1">
    <source>
        <dbReference type="EMBL" id="VFQ68252.1"/>
    </source>
</evidence>
<gene>
    <name evidence="1" type="ORF">CCAM_LOCUS10028</name>
</gene>